<comment type="caution">
    <text evidence="3">The sequence shown here is derived from an EMBL/GenBank/DDBJ whole genome shotgun (WGS) entry which is preliminary data.</text>
</comment>
<evidence type="ECO:0000259" key="2">
    <source>
        <dbReference type="Pfam" id="PF02517"/>
    </source>
</evidence>
<organism evidence="3 4">
    <name type="scientific">Thermostichus vulcanus str. 'Rupite'</name>
    <dbReference type="NCBI Taxonomy" id="2813851"/>
    <lineage>
        <taxon>Bacteria</taxon>
        <taxon>Bacillati</taxon>
        <taxon>Cyanobacteriota</taxon>
        <taxon>Cyanophyceae</taxon>
        <taxon>Thermostichales</taxon>
        <taxon>Thermostichaceae</taxon>
        <taxon>Thermostichus</taxon>
    </lineage>
</organism>
<dbReference type="InterPro" id="IPR003675">
    <property type="entry name" value="Rce1/LyrA-like_dom"/>
</dbReference>
<dbReference type="Proteomes" id="UP000830835">
    <property type="component" value="Unassembled WGS sequence"/>
</dbReference>
<protein>
    <submittedName>
        <fullName evidence="3">CPBP family intramembrane metalloprotease</fullName>
    </submittedName>
</protein>
<accession>A0ABT0CDE3</accession>
<keyword evidence="1" id="KW-0472">Membrane</keyword>
<proteinExistence type="predicted"/>
<keyword evidence="3" id="KW-0378">Hydrolase</keyword>
<dbReference type="RefSeq" id="WP_244351657.1">
    <property type="nucleotide sequence ID" value="NZ_JAFIRA010000037.1"/>
</dbReference>
<keyword evidence="1" id="KW-0812">Transmembrane</keyword>
<feature type="transmembrane region" description="Helical" evidence="1">
    <location>
        <begin position="150"/>
        <end position="169"/>
    </location>
</feature>
<feature type="domain" description="CAAX prenyl protease 2/Lysostaphin resistance protein A-like" evidence="2">
    <location>
        <begin position="121"/>
        <end position="214"/>
    </location>
</feature>
<sequence length="278" mass="30774">MFPRLSASPFPGRLLYFLGILALGWLPFVGVGWWLFPNGRDYLWLPLYGLLLGWIWLWGEWRGSRGFATYGLDRSWACRGGILQGLVTGCGGLLLLFALEGGLGWLTWRPVGWGSLLGFGLLGLLLGLAVALVEELFFRGWMLEEMTLDYGMAFATWGSSLIFAIAHFLKPLPEILATWPQFPGLGLMGLLLVQARRWTHNKLGLSLGLHAGWVWGMTWVNNLNWVDYTGRAPEWVTGVGGNPLAGVLGVLSLGITFWVLDISFKISRSSAKSTDESL</sequence>
<feature type="transmembrane region" description="Helical" evidence="1">
    <location>
        <begin position="42"/>
        <end position="59"/>
    </location>
</feature>
<gene>
    <name evidence="3" type="ORF">JX360_12925</name>
</gene>
<evidence type="ECO:0000313" key="4">
    <source>
        <dbReference type="Proteomes" id="UP000830835"/>
    </source>
</evidence>
<evidence type="ECO:0000256" key="1">
    <source>
        <dbReference type="SAM" id="Phobius"/>
    </source>
</evidence>
<dbReference type="PANTHER" id="PTHR43592:SF15">
    <property type="entry name" value="CAAX AMINO TERMINAL PROTEASE FAMILY PROTEIN"/>
    <property type="match status" value="1"/>
</dbReference>
<keyword evidence="4" id="KW-1185">Reference proteome</keyword>
<keyword evidence="3" id="KW-0645">Protease</keyword>
<dbReference type="EMBL" id="JAFIRA010000037">
    <property type="protein sequence ID" value="MCJ2543795.1"/>
    <property type="molecule type" value="Genomic_DNA"/>
</dbReference>
<feature type="transmembrane region" description="Helical" evidence="1">
    <location>
        <begin position="205"/>
        <end position="224"/>
    </location>
</feature>
<keyword evidence="3" id="KW-0482">Metalloprotease</keyword>
<name>A0ABT0CDE3_THEVL</name>
<evidence type="ECO:0000313" key="3">
    <source>
        <dbReference type="EMBL" id="MCJ2543795.1"/>
    </source>
</evidence>
<feature type="transmembrane region" description="Helical" evidence="1">
    <location>
        <begin position="111"/>
        <end position="138"/>
    </location>
</feature>
<feature type="transmembrane region" description="Helical" evidence="1">
    <location>
        <begin position="80"/>
        <end position="99"/>
    </location>
</feature>
<keyword evidence="1" id="KW-1133">Transmembrane helix</keyword>
<feature type="transmembrane region" description="Helical" evidence="1">
    <location>
        <begin position="14"/>
        <end position="36"/>
    </location>
</feature>
<reference evidence="3" key="1">
    <citation type="submission" date="2021-02" db="EMBL/GenBank/DDBJ databases">
        <title>The CRISPR/cas machinery reduction and long-range gene transfer in the hot spring cyanobacterium Synechococcus.</title>
        <authorList>
            <person name="Dvorak P."/>
            <person name="Jahodarova E."/>
            <person name="Hasler P."/>
            <person name="Poulickova A."/>
        </authorList>
    </citation>
    <scope>NUCLEOTIDE SEQUENCE</scope>
    <source>
        <strain evidence="3">Rupite</strain>
    </source>
</reference>
<dbReference type="PANTHER" id="PTHR43592">
    <property type="entry name" value="CAAX AMINO TERMINAL PROTEASE"/>
    <property type="match status" value="1"/>
</dbReference>
<dbReference type="Pfam" id="PF02517">
    <property type="entry name" value="Rce1-like"/>
    <property type="match status" value="1"/>
</dbReference>
<feature type="transmembrane region" description="Helical" evidence="1">
    <location>
        <begin position="175"/>
        <end position="193"/>
    </location>
</feature>
<dbReference type="GO" id="GO:0008237">
    <property type="term" value="F:metallopeptidase activity"/>
    <property type="evidence" value="ECO:0007669"/>
    <property type="project" value="UniProtKB-KW"/>
</dbReference>
<feature type="transmembrane region" description="Helical" evidence="1">
    <location>
        <begin position="244"/>
        <end position="264"/>
    </location>
</feature>